<dbReference type="Proteomes" id="UP001194468">
    <property type="component" value="Unassembled WGS sequence"/>
</dbReference>
<feature type="compositionally biased region" description="Acidic residues" evidence="1">
    <location>
        <begin position="207"/>
        <end position="219"/>
    </location>
</feature>
<reference evidence="2" key="1">
    <citation type="submission" date="2019-10" db="EMBL/GenBank/DDBJ databases">
        <authorList>
            <consortium name="DOE Joint Genome Institute"/>
            <person name="Kuo A."/>
            <person name="Miyauchi S."/>
            <person name="Kiss E."/>
            <person name="Drula E."/>
            <person name="Kohler A."/>
            <person name="Sanchez-Garcia M."/>
            <person name="Andreopoulos B."/>
            <person name="Barry K.W."/>
            <person name="Bonito G."/>
            <person name="Buee M."/>
            <person name="Carver A."/>
            <person name="Chen C."/>
            <person name="Cichocki N."/>
            <person name="Clum A."/>
            <person name="Culley D."/>
            <person name="Crous P.W."/>
            <person name="Fauchery L."/>
            <person name="Girlanda M."/>
            <person name="Hayes R."/>
            <person name="Keri Z."/>
            <person name="LaButti K."/>
            <person name="Lipzen A."/>
            <person name="Lombard V."/>
            <person name="Magnuson J."/>
            <person name="Maillard F."/>
            <person name="Morin E."/>
            <person name="Murat C."/>
            <person name="Nolan M."/>
            <person name="Ohm R."/>
            <person name="Pangilinan J."/>
            <person name="Pereira M."/>
            <person name="Perotto S."/>
            <person name="Peter M."/>
            <person name="Riley R."/>
            <person name="Sitrit Y."/>
            <person name="Stielow B."/>
            <person name="Szollosi G."/>
            <person name="Zifcakova L."/>
            <person name="Stursova M."/>
            <person name="Spatafora J.W."/>
            <person name="Tedersoo L."/>
            <person name="Vaario L.-M."/>
            <person name="Yamada A."/>
            <person name="Yan M."/>
            <person name="Wang P."/>
            <person name="Xu J."/>
            <person name="Bruns T."/>
            <person name="Baldrian P."/>
            <person name="Vilgalys R."/>
            <person name="Henrissat B."/>
            <person name="Grigoriev I.V."/>
            <person name="Hibbett D."/>
            <person name="Nagy L.G."/>
            <person name="Martin F.M."/>
        </authorList>
    </citation>
    <scope>NUCLEOTIDE SEQUENCE</scope>
    <source>
        <strain evidence="2">BED1</strain>
    </source>
</reference>
<dbReference type="AlphaFoldDB" id="A0AAD4BFV1"/>
<evidence type="ECO:0000313" key="2">
    <source>
        <dbReference type="EMBL" id="KAF8425835.1"/>
    </source>
</evidence>
<sequence length="396" mass="44347">MKIPSWFKQVSFACRSSYVSNISPVQYAGDSACRSIDQLCASDDAYSVDLWDRTDKIVDKEAEQRLRGVFNTALVDSSRIRAVVDVEDLTGTPFPKESFLVILVRNAILGAHAGLSSLEDVPVVLPRHFSGEMVPILKFMTKRLYTPLVISITQEMPVKQRESDAGHQLSDEEESTSSESELVLHSPPTLSEWLDACEKPKTPKTIDDDEAEGEEEEEEGFLSPQFEAHFLAYPPSATTPTICHIPVLCMSDEEQLPVLMSSLLYQRAVWHISNPLVGLEFSKYDTTLRLFAGWLEEDASSNSALVITPFKLDLSLPFVALVVSRFLYSLESQICRVRDSARHSVGKVVSETRSYPPISWRIDTDQKGGSASVPENNNTRDTIIQWIKNQQYPVPE</sequence>
<comment type="caution">
    <text evidence="2">The sequence shown here is derived from an EMBL/GenBank/DDBJ whole genome shotgun (WGS) entry which is preliminary data.</text>
</comment>
<gene>
    <name evidence="2" type="ORF">L210DRAFT_3421012</name>
</gene>
<evidence type="ECO:0000313" key="3">
    <source>
        <dbReference type="Proteomes" id="UP001194468"/>
    </source>
</evidence>
<evidence type="ECO:0000256" key="1">
    <source>
        <dbReference type="SAM" id="MobiDB-lite"/>
    </source>
</evidence>
<feature type="compositionally biased region" description="Basic and acidic residues" evidence="1">
    <location>
        <begin position="197"/>
        <end position="206"/>
    </location>
</feature>
<reference evidence="2" key="2">
    <citation type="journal article" date="2020" name="Nat. Commun.">
        <title>Large-scale genome sequencing of mycorrhizal fungi provides insights into the early evolution of symbiotic traits.</title>
        <authorList>
            <person name="Miyauchi S."/>
            <person name="Kiss E."/>
            <person name="Kuo A."/>
            <person name="Drula E."/>
            <person name="Kohler A."/>
            <person name="Sanchez-Garcia M."/>
            <person name="Morin E."/>
            <person name="Andreopoulos B."/>
            <person name="Barry K.W."/>
            <person name="Bonito G."/>
            <person name="Buee M."/>
            <person name="Carver A."/>
            <person name="Chen C."/>
            <person name="Cichocki N."/>
            <person name="Clum A."/>
            <person name="Culley D."/>
            <person name="Crous P.W."/>
            <person name="Fauchery L."/>
            <person name="Girlanda M."/>
            <person name="Hayes R.D."/>
            <person name="Keri Z."/>
            <person name="LaButti K."/>
            <person name="Lipzen A."/>
            <person name="Lombard V."/>
            <person name="Magnuson J."/>
            <person name="Maillard F."/>
            <person name="Murat C."/>
            <person name="Nolan M."/>
            <person name="Ohm R.A."/>
            <person name="Pangilinan J."/>
            <person name="Pereira M.F."/>
            <person name="Perotto S."/>
            <person name="Peter M."/>
            <person name="Pfister S."/>
            <person name="Riley R."/>
            <person name="Sitrit Y."/>
            <person name="Stielow J.B."/>
            <person name="Szollosi G."/>
            <person name="Zifcakova L."/>
            <person name="Stursova M."/>
            <person name="Spatafora J.W."/>
            <person name="Tedersoo L."/>
            <person name="Vaario L.M."/>
            <person name="Yamada A."/>
            <person name="Yan M."/>
            <person name="Wang P."/>
            <person name="Xu J."/>
            <person name="Bruns T."/>
            <person name="Baldrian P."/>
            <person name="Vilgalys R."/>
            <person name="Dunand C."/>
            <person name="Henrissat B."/>
            <person name="Grigoriev I.V."/>
            <person name="Hibbett D."/>
            <person name="Nagy L.G."/>
            <person name="Martin F.M."/>
        </authorList>
    </citation>
    <scope>NUCLEOTIDE SEQUENCE</scope>
    <source>
        <strain evidence="2">BED1</strain>
    </source>
</reference>
<dbReference type="EMBL" id="WHUW01000091">
    <property type="protein sequence ID" value="KAF8425835.1"/>
    <property type="molecule type" value="Genomic_DNA"/>
</dbReference>
<feature type="region of interest" description="Disordered" evidence="1">
    <location>
        <begin position="157"/>
        <end position="182"/>
    </location>
</feature>
<feature type="region of interest" description="Disordered" evidence="1">
    <location>
        <begin position="197"/>
        <end position="219"/>
    </location>
</feature>
<name>A0AAD4BFV1_BOLED</name>
<accession>A0AAD4BFV1</accession>
<proteinExistence type="predicted"/>
<protein>
    <submittedName>
        <fullName evidence="2">Uncharacterized protein</fullName>
    </submittedName>
</protein>
<keyword evidence="3" id="KW-1185">Reference proteome</keyword>
<organism evidence="2 3">
    <name type="scientific">Boletus edulis BED1</name>
    <dbReference type="NCBI Taxonomy" id="1328754"/>
    <lineage>
        <taxon>Eukaryota</taxon>
        <taxon>Fungi</taxon>
        <taxon>Dikarya</taxon>
        <taxon>Basidiomycota</taxon>
        <taxon>Agaricomycotina</taxon>
        <taxon>Agaricomycetes</taxon>
        <taxon>Agaricomycetidae</taxon>
        <taxon>Boletales</taxon>
        <taxon>Boletineae</taxon>
        <taxon>Boletaceae</taxon>
        <taxon>Boletoideae</taxon>
        <taxon>Boletus</taxon>
    </lineage>
</organism>